<name>A0A9P1CDA8_9DINO</name>
<dbReference type="CDD" id="cd22744">
    <property type="entry name" value="OTU"/>
    <property type="match status" value="1"/>
</dbReference>
<dbReference type="PROSITE" id="PS50878">
    <property type="entry name" value="RT_POL"/>
    <property type="match status" value="1"/>
</dbReference>
<sequence length="1966" mass="222760">MRIRGKKAAQDVLASSGIAHHGVRWFTELRDKRQLSSEPQEVLWIEWKDNEDWPEYIARALRDSTHGLVRGRYQLGMRVHRNDERWSPAISTWRLQKIPRHWDFPTVEEVAKQMGFNGVQILSKGRNGFSNSWTFLAKRADPLEFISSEIEAAGSDAHSEPVEVFAVKEARRRSPQNFKVRALQPERTVRFSFPDCPVAASTKFQEVEQNAMPVDLTGDPDKPEKVEGTEDMSKRTGRENSGRSRSPVKKSTATNDSKAASTTSVGQVSSGFFHGGNVVANSGQGDCLYLAVAQALTKLEGKSRSHRQLRAFTVATLRQKKETYEPRWLHIDDKGKATTMTFDQYIDQQGQVGSWGGSFEVEVLATSLKRRFWICDNQHAFLYNEDGEGPPVVLQYGNDHYQNVEGYDEYMLEQRRKRLAKDSSQAFRGGVPALVASLRLSDFASGGGTSKRPRSVPSAASQSCRLSDFASVKTVRAKQGRSADHKKLQCFKEDLHTWKCDKCATVLQATTKLQLSAKRRNHIYNRHRHEPRTSFHQIRKTYVPIQVLHKSKVEYVGWECGFCDGVLPAMEGEEQWLRASINAHLASCIKAPKGATPYHHQLALNKRCGLSKPELKGARAHSLAWARNMRQKGLAGMTEIQEQSVHQLLRIDSDSHKRAMFACATCTRHWRSLGQLKISHNDRSVPQQCNGGMREGLLTCKKKCTFWQTLNNKWKAKMAAAWCLSPAERRALNAACANNKRLPTKRKSEWQRDLTADEDVEENPGPSICCVSVNIQGQDNTSSFLDVLQERKSRPHLVALQETNLDVVKRGVVIHKFNQMGYSAWATQPVTKVDAAGKRYHRGGVLLAVRQNIKAAWHAEFDEHGGQCLTVDAGTFLLSTCWRRPDHDEDAAADFWSHLTETRQDAQARALPWVAVGDWNNTPNQMWMCRTGSATLCAVTDEEGSFLPSRWHGRCVDFAISSFSGILHAPSFWEEVLSDHKVFQMSLDIGFNNAGGECMAPTRSYLKPTGVSTTDWRETIAHFWQYTEAIQNTTTEEEWYTFNAAVEDCMRRAAAKHGCRTTETKRPKGTAPWTLPNSDYHCRCGTLSTFPIRSAIKLLGRIREYRRQLCQEQQDARLLRNIQRTWPESAHFQTWFQAEQHLQKQLDTMKASLKKANMQQWRARMNRQGKAATKWLKAKPVLVPRSILRADGSKTQCPDEALHELSVFWRRTWDRPISGEVQRSLQEEMRRPVQEGPHIQEVFPPAEALLARARQAADGAPGPDGWAGGEVEHWCLGIWETYLQLLHRWASRGKWPRSWQHMRQVHIRKDDNVYAGDAVPAKAMRPISVQSILVRIVGSAFVSQPEVREWVKSQVPTCCHGALAGRDVATAWSDLAEAIEQKQVIASLDFEKCFDNVWPSLALAIMRRKGLSPVWCNLLGHIWQGQRRWLQLGRFTASNPDKVSCSLPQGDAMSPLALVFLLADTAAKVDAMENVSTSMFVDDRAICSSDVQQVVAGIQVWEAASQALGLKENQDKTGIVCFTARQHRQLVEQGVRPETIKDQIRILGIDVVPNSGCEAATMAKRAQDGIAILTRLAFCPIGREVRRALYRSRVIPLLTWGAWLRPLPACVAKEVNSMYRSLSRGHSMGSKPLRTILEGHCADPAFWALHQSLQAAARAHRFRPLRWRDSPSLFGWQRALVTGLGDLGWNPVRPWVLEHPVEGRCRILAAEDALHKVRESWRRKLFHDFLQQDRRDSRSLRQVAQYDAVSCRLARTFYEESGNHVRSVLVGAALSTAVYHRIRKEVVPAFCKWCGQSVHADWEHLVWHCEFFQQTRPASTPQEFLTRRLGWPAIGQNKAPLCGVRIHRRHALCVNFYEVSRHEKDANRESHNAMRFALAATRFGVTELFGKLLSRTCRAFEQLGQRHLAVKLAESISEDATCKQISKEFSRVPAESFKTRVYTYGGAEVLFRIPDMYLLNALQCML</sequence>
<accession>A0A9P1CDA8</accession>
<gene>
    <name evidence="4" type="ORF">C1SCF055_LOCUS16548</name>
</gene>
<protein>
    <submittedName>
        <fullName evidence="4">Uncharacterized protein</fullName>
    </submittedName>
</protein>
<dbReference type="EMBL" id="CAMXCT020001373">
    <property type="protein sequence ID" value="CAL1142850.1"/>
    <property type="molecule type" value="Genomic_DNA"/>
</dbReference>
<reference evidence="5 6" key="2">
    <citation type="submission" date="2024-05" db="EMBL/GenBank/DDBJ databases">
        <authorList>
            <person name="Chen Y."/>
            <person name="Shah S."/>
            <person name="Dougan E. K."/>
            <person name="Thang M."/>
            <person name="Chan C."/>
        </authorList>
    </citation>
    <scope>NUCLEOTIDE SEQUENCE [LARGE SCALE GENOMIC DNA]</scope>
</reference>
<organism evidence="4">
    <name type="scientific">Cladocopium goreaui</name>
    <dbReference type="NCBI Taxonomy" id="2562237"/>
    <lineage>
        <taxon>Eukaryota</taxon>
        <taxon>Sar</taxon>
        <taxon>Alveolata</taxon>
        <taxon>Dinophyceae</taxon>
        <taxon>Suessiales</taxon>
        <taxon>Symbiodiniaceae</taxon>
        <taxon>Cladocopium</taxon>
    </lineage>
</organism>
<feature type="compositionally biased region" description="Polar residues" evidence="1">
    <location>
        <begin position="249"/>
        <end position="264"/>
    </location>
</feature>
<dbReference type="InterPro" id="IPR038765">
    <property type="entry name" value="Papain-like_cys_pep_sf"/>
</dbReference>
<dbReference type="Gene3D" id="3.90.70.80">
    <property type="match status" value="1"/>
</dbReference>
<feature type="compositionally biased region" description="Basic and acidic residues" evidence="1">
    <location>
        <begin position="219"/>
        <end position="242"/>
    </location>
</feature>
<dbReference type="Proteomes" id="UP001152797">
    <property type="component" value="Unassembled WGS sequence"/>
</dbReference>
<dbReference type="OrthoDB" id="448511at2759"/>
<feature type="region of interest" description="Disordered" evidence="1">
    <location>
        <begin position="207"/>
        <end position="264"/>
    </location>
</feature>
<dbReference type="SUPFAM" id="SSF56672">
    <property type="entry name" value="DNA/RNA polymerases"/>
    <property type="match status" value="1"/>
</dbReference>
<evidence type="ECO:0000259" key="2">
    <source>
        <dbReference type="PROSITE" id="PS50802"/>
    </source>
</evidence>
<feature type="non-terminal residue" evidence="4">
    <location>
        <position position="1"/>
    </location>
</feature>
<feature type="domain" description="Reverse transcriptase" evidence="3">
    <location>
        <begin position="1288"/>
        <end position="1551"/>
    </location>
</feature>
<dbReference type="EMBL" id="CAMXCT030001373">
    <property type="protein sequence ID" value="CAL4776787.1"/>
    <property type="molecule type" value="Genomic_DNA"/>
</dbReference>
<evidence type="ECO:0000313" key="4">
    <source>
        <dbReference type="EMBL" id="CAI3989475.1"/>
    </source>
</evidence>
<dbReference type="GO" id="GO:0003824">
    <property type="term" value="F:catalytic activity"/>
    <property type="evidence" value="ECO:0007669"/>
    <property type="project" value="InterPro"/>
</dbReference>
<dbReference type="Pfam" id="PF02338">
    <property type="entry name" value="OTU"/>
    <property type="match status" value="1"/>
</dbReference>
<dbReference type="InterPro" id="IPR003323">
    <property type="entry name" value="OTU_dom"/>
</dbReference>
<dbReference type="Pfam" id="PF03372">
    <property type="entry name" value="Exo_endo_phos"/>
    <property type="match status" value="1"/>
</dbReference>
<keyword evidence="6" id="KW-1185">Reference proteome</keyword>
<reference evidence="4" key="1">
    <citation type="submission" date="2022-10" db="EMBL/GenBank/DDBJ databases">
        <authorList>
            <person name="Chen Y."/>
            <person name="Dougan E. K."/>
            <person name="Chan C."/>
            <person name="Rhodes N."/>
            <person name="Thang M."/>
        </authorList>
    </citation>
    <scope>NUCLEOTIDE SEQUENCE</scope>
</reference>
<dbReference type="InterPro" id="IPR005135">
    <property type="entry name" value="Endo/exonuclease/phosphatase"/>
</dbReference>
<feature type="domain" description="OTU" evidence="2">
    <location>
        <begin position="276"/>
        <end position="407"/>
    </location>
</feature>
<comment type="caution">
    <text evidence="4">The sequence shown here is derived from an EMBL/GenBank/DDBJ whole genome shotgun (WGS) entry which is preliminary data.</text>
</comment>
<dbReference type="PROSITE" id="PS50802">
    <property type="entry name" value="OTU"/>
    <property type="match status" value="1"/>
</dbReference>
<dbReference type="SUPFAM" id="SSF56219">
    <property type="entry name" value="DNase I-like"/>
    <property type="match status" value="1"/>
</dbReference>
<evidence type="ECO:0000256" key="1">
    <source>
        <dbReference type="SAM" id="MobiDB-lite"/>
    </source>
</evidence>
<dbReference type="Pfam" id="PF00078">
    <property type="entry name" value="RVT_1"/>
    <property type="match status" value="1"/>
</dbReference>
<evidence type="ECO:0000313" key="5">
    <source>
        <dbReference type="EMBL" id="CAL4776787.1"/>
    </source>
</evidence>
<dbReference type="InterPro" id="IPR036691">
    <property type="entry name" value="Endo/exonu/phosph_ase_sf"/>
</dbReference>
<dbReference type="EMBL" id="CAMXCT010001373">
    <property type="protein sequence ID" value="CAI3989475.1"/>
    <property type="molecule type" value="Genomic_DNA"/>
</dbReference>
<dbReference type="InterPro" id="IPR043502">
    <property type="entry name" value="DNA/RNA_pol_sf"/>
</dbReference>
<dbReference type="InterPro" id="IPR000477">
    <property type="entry name" value="RT_dom"/>
</dbReference>
<evidence type="ECO:0000259" key="3">
    <source>
        <dbReference type="PROSITE" id="PS50878"/>
    </source>
</evidence>
<proteinExistence type="predicted"/>
<dbReference type="SUPFAM" id="SSF54001">
    <property type="entry name" value="Cysteine proteinases"/>
    <property type="match status" value="1"/>
</dbReference>
<evidence type="ECO:0000313" key="6">
    <source>
        <dbReference type="Proteomes" id="UP001152797"/>
    </source>
</evidence>
<dbReference type="Gene3D" id="3.60.10.10">
    <property type="entry name" value="Endonuclease/exonuclease/phosphatase"/>
    <property type="match status" value="1"/>
</dbReference>